<sequence length="426" mass="46332">MHDIRLIRENPAGFDTALARRGVAPQSAAILALDAARRDVATRMQEAQARRNEASKAIGAAMGKGDKDAAEALKAEVAELKNTLPALEEDERRLTAELNAVLAAHPNLPADDVPEGEDEAGNAEVSRWGTPRSFDFQPKEHADLGPPLGLDFETGALIAGARFTFLRGQMARLHRALAQFMLDKQTGENGYTECMPPLMVKDEAAFGTGQLPKFAEDLFKTTDGRWLIPTAEVSLTNSVLGQILPDAALPLRMTALTPCFRSEAGAAGRDTRGFIRQHQFEKVELVSITRPEDSDAEHERMTTAAESILQALGLPYRKMLLCSGDMGFTARKTYDLEVWLPGQNAFREISSCSNCGDFQARRMNARYRPEGAKGTEFVHTLNGSGLAVGRTLVAVLENYQQGDGTVDVPEVLKPYMGGLTHLTPLG</sequence>
<dbReference type="RefSeq" id="WP_147160768.1">
    <property type="nucleotide sequence ID" value="NZ_BJYR01000022.1"/>
</dbReference>
<feature type="region of interest" description="Disordered" evidence="16">
    <location>
        <begin position="107"/>
        <end position="141"/>
    </location>
</feature>
<evidence type="ECO:0000256" key="14">
    <source>
        <dbReference type="PIRSR" id="PIRSR001529-2"/>
    </source>
</evidence>
<evidence type="ECO:0000256" key="2">
    <source>
        <dbReference type="ARBA" id="ARBA00005045"/>
    </source>
</evidence>
<feature type="binding site" evidence="12">
    <location>
        <begin position="230"/>
        <end position="232"/>
    </location>
    <ligand>
        <name>L-serine</name>
        <dbReference type="ChEBI" id="CHEBI:33384"/>
    </ligand>
</feature>
<feature type="binding site" evidence="12 14">
    <location>
        <begin position="348"/>
        <end position="351"/>
    </location>
    <ligand>
        <name>ATP</name>
        <dbReference type="ChEBI" id="CHEBI:30616"/>
    </ligand>
</feature>
<protein>
    <recommendedName>
        <fullName evidence="12">Serine--tRNA ligase</fullName>
        <ecNumber evidence="12">6.1.1.11</ecNumber>
    </recommendedName>
    <alternativeName>
        <fullName evidence="12">Seryl-tRNA synthetase</fullName>
        <shortName evidence="12">SerRS</shortName>
    </alternativeName>
    <alternativeName>
        <fullName evidence="12">Seryl-tRNA(Ser/Sec) synthetase</fullName>
    </alternativeName>
</protein>
<comment type="domain">
    <text evidence="12">Consists of two distinct domains, a catalytic core and a N-terminal extension that is involved in tRNA binding.</text>
</comment>
<comment type="similarity">
    <text evidence="3 12">Belongs to the class-II aminoacyl-tRNA synthetase family. Type-1 seryl-tRNA synthetase subfamily.</text>
</comment>
<dbReference type="Pfam" id="PF02403">
    <property type="entry name" value="Seryl_tRNA_N"/>
    <property type="match status" value="1"/>
</dbReference>
<dbReference type="PRINTS" id="PR00981">
    <property type="entry name" value="TRNASYNTHSER"/>
</dbReference>
<keyword evidence="4 12" id="KW-0963">Cytoplasm</keyword>
<accession>A0A512AP17</accession>
<feature type="domain" description="Aminoacyl-transfer RNA synthetases class-II family profile" evidence="17">
    <location>
        <begin position="172"/>
        <end position="409"/>
    </location>
</feature>
<evidence type="ECO:0000256" key="4">
    <source>
        <dbReference type="ARBA" id="ARBA00022490"/>
    </source>
</evidence>
<evidence type="ECO:0000256" key="11">
    <source>
        <dbReference type="ARBA" id="ARBA00048823"/>
    </source>
</evidence>
<evidence type="ECO:0000256" key="13">
    <source>
        <dbReference type="PIRSR" id="PIRSR001529-1"/>
    </source>
</evidence>
<keyword evidence="19" id="KW-1185">Reference proteome</keyword>
<comment type="catalytic activity">
    <reaction evidence="11 12">
        <text>tRNA(Ser) + L-serine + ATP = L-seryl-tRNA(Ser) + AMP + diphosphate + H(+)</text>
        <dbReference type="Rhea" id="RHEA:12292"/>
        <dbReference type="Rhea" id="RHEA-COMP:9669"/>
        <dbReference type="Rhea" id="RHEA-COMP:9703"/>
        <dbReference type="ChEBI" id="CHEBI:15378"/>
        <dbReference type="ChEBI" id="CHEBI:30616"/>
        <dbReference type="ChEBI" id="CHEBI:33019"/>
        <dbReference type="ChEBI" id="CHEBI:33384"/>
        <dbReference type="ChEBI" id="CHEBI:78442"/>
        <dbReference type="ChEBI" id="CHEBI:78533"/>
        <dbReference type="ChEBI" id="CHEBI:456215"/>
        <dbReference type="EC" id="6.1.1.11"/>
    </reaction>
</comment>
<comment type="caution">
    <text evidence="18">The sequence shown here is derived from an EMBL/GenBank/DDBJ whole genome shotgun (WGS) entry which is preliminary data.</text>
</comment>
<comment type="subcellular location">
    <subcellularLocation>
        <location evidence="1 12">Cytoplasm</location>
    </subcellularLocation>
</comment>
<evidence type="ECO:0000256" key="9">
    <source>
        <dbReference type="ARBA" id="ARBA00023146"/>
    </source>
</evidence>
<reference evidence="18 19" key="1">
    <citation type="submission" date="2019-07" db="EMBL/GenBank/DDBJ databases">
        <title>Whole genome shotgun sequence of Novosphingobium sediminis NBRC 106119.</title>
        <authorList>
            <person name="Hosoyama A."/>
            <person name="Uohara A."/>
            <person name="Ohji S."/>
            <person name="Ichikawa N."/>
        </authorList>
    </citation>
    <scope>NUCLEOTIDE SEQUENCE [LARGE SCALE GENOMIC DNA]</scope>
    <source>
        <strain evidence="18 19">NBRC 106119</strain>
    </source>
</reference>
<evidence type="ECO:0000259" key="17">
    <source>
        <dbReference type="PROSITE" id="PS50862"/>
    </source>
</evidence>
<dbReference type="InterPro" id="IPR042103">
    <property type="entry name" value="SerRS_1_N_sf"/>
</dbReference>
<comment type="pathway">
    <text evidence="2 12">Aminoacyl-tRNA biosynthesis; selenocysteinyl-tRNA(Sec) biosynthesis; L-seryl-tRNA(Sec) from L-serine and tRNA(Sec): step 1/1.</text>
</comment>
<name>A0A512AP17_9SPHN</name>
<proteinExistence type="inferred from homology"/>
<dbReference type="AlphaFoldDB" id="A0A512AP17"/>
<comment type="function">
    <text evidence="12">Catalyzes the attachment of serine to tRNA(Ser). Is also able to aminoacylate tRNA(Sec) with serine, to form the misacylated tRNA L-seryl-tRNA(Sec), which will be further converted into selenocysteinyl-tRNA(Sec).</text>
</comment>
<dbReference type="OrthoDB" id="9804647at2"/>
<organism evidence="18 19">
    <name type="scientific">Novosphingobium sediminis</name>
    <dbReference type="NCBI Taxonomy" id="707214"/>
    <lineage>
        <taxon>Bacteria</taxon>
        <taxon>Pseudomonadati</taxon>
        <taxon>Pseudomonadota</taxon>
        <taxon>Alphaproteobacteria</taxon>
        <taxon>Sphingomonadales</taxon>
        <taxon>Sphingomonadaceae</taxon>
        <taxon>Novosphingobium</taxon>
    </lineage>
</organism>
<evidence type="ECO:0000256" key="8">
    <source>
        <dbReference type="ARBA" id="ARBA00022917"/>
    </source>
</evidence>
<keyword evidence="15" id="KW-0175">Coiled coil</keyword>
<dbReference type="Proteomes" id="UP000321464">
    <property type="component" value="Unassembled WGS sequence"/>
</dbReference>
<evidence type="ECO:0000256" key="15">
    <source>
        <dbReference type="SAM" id="Coils"/>
    </source>
</evidence>
<evidence type="ECO:0000256" key="12">
    <source>
        <dbReference type="HAMAP-Rule" id="MF_00176"/>
    </source>
</evidence>
<dbReference type="GO" id="GO:0006434">
    <property type="term" value="P:seryl-tRNA aminoacylation"/>
    <property type="evidence" value="ECO:0007669"/>
    <property type="project" value="UniProtKB-UniRule"/>
</dbReference>
<comment type="catalytic activity">
    <reaction evidence="10 12">
        <text>tRNA(Sec) + L-serine + ATP = L-seryl-tRNA(Sec) + AMP + diphosphate + H(+)</text>
        <dbReference type="Rhea" id="RHEA:42580"/>
        <dbReference type="Rhea" id="RHEA-COMP:9742"/>
        <dbReference type="Rhea" id="RHEA-COMP:10128"/>
        <dbReference type="ChEBI" id="CHEBI:15378"/>
        <dbReference type="ChEBI" id="CHEBI:30616"/>
        <dbReference type="ChEBI" id="CHEBI:33019"/>
        <dbReference type="ChEBI" id="CHEBI:33384"/>
        <dbReference type="ChEBI" id="CHEBI:78442"/>
        <dbReference type="ChEBI" id="CHEBI:78533"/>
        <dbReference type="ChEBI" id="CHEBI:456215"/>
        <dbReference type="EC" id="6.1.1.11"/>
    </reaction>
</comment>
<evidence type="ECO:0000313" key="18">
    <source>
        <dbReference type="EMBL" id="GEO01453.1"/>
    </source>
</evidence>
<dbReference type="GO" id="GO:0005737">
    <property type="term" value="C:cytoplasm"/>
    <property type="evidence" value="ECO:0007669"/>
    <property type="project" value="UniProtKB-SubCell"/>
</dbReference>
<dbReference type="PANTHER" id="PTHR43697:SF1">
    <property type="entry name" value="SERINE--TRNA LIGASE"/>
    <property type="match status" value="1"/>
</dbReference>
<dbReference type="HAMAP" id="MF_00176">
    <property type="entry name" value="Ser_tRNA_synth_type1"/>
    <property type="match status" value="1"/>
</dbReference>
<dbReference type="CDD" id="cd00770">
    <property type="entry name" value="SerRS_core"/>
    <property type="match status" value="1"/>
</dbReference>
<feature type="compositionally biased region" description="Acidic residues" evidence="16">
    <location>
        <begin position="112"/>
        <end position="121"/>
    </location>
</feature>
<evidence type="ECO:0000256" key="6">
    <source>
        <dbReference type="ARBA" id="ARBA00022741"/>
    </source>
</evidence>
<keyword evidence="7 12" id="KW-0067">ATP-binding</keyword>
<feature type="binding site" evidence="13">
    <location>
        <position position="382"/>
    </location>
    <ligand>
        <name>L-serine</name>
        <dbReference type="ChEBI" id="CHEBI:33384"/>
    </ligand>
</feature>
<dbReference type="GO" id="GO:0016260">
    <property type="term" value="P:selenocysteine biosynthetic process"/>
    <property type="evidence" value="ECO:0007669"/>
    <property type="project" value="UniProtKB-UniRule"/>
</dbReference>
<dbReference type="UniPathway" id="UPA00906">
    <property type="reaction ID" value="UER00895"/>
</dbReference>
<comment type="caution">
    <text evidence="12">Lacks conserved residue(s) required for the propagation of feature annotation.</text>
</comment>
<dbReference type="Gene3D" id="3.30.930.10">
    <property type="entry name" value="Bira Bifunctional Protein, Domain 2"/>
    <property type="match status" value="1"/>
</dbReference>
<keyword evidence="8 12" id="KW-0648">Protein biosynthesis</keyword>
<dbReference type="InterPro" id="IPR010978">
    <property type="entry name" value="tRNA-bd_arm"/>
</dbReference>
<dbReference type="GO" id="GO:0004828">
    <property type="term" value="F:serine-tRNA ligase activity"/>
    <property type="evidence" value="ECO:0007669"/>
    <property type="project" value="UniProtKB-UniRule"/>
</dbReference>
<feature type="binding site" evidence="12 14">
    <location>
        <begin position="261"/>
        <end position="263"/>
    </location>
    <ligand>
        <name>ATP</name>
        <dbReference type="ChEBI" id="CHEBI:30616"/>
    </ligand>
</feature>
<evidence type="ECO:0000256" key="7">
    <source>
        <dbReference type="ARBA" id="ARBA00022840"/>
    </source>
</evidence>
<feature type="binding site" evidence="13">
    <location>
        <position position="230"/>
    </location>
    <ligand>
        <name>L-serine</name>
        <dbReference type="ChEBI" id="CHEBI:33384"/>
    </ligand>
</feature>
<evidence type="ECO:0000256" key="10">
    <source>
        <dbReference type="ARBA" id="ARBA00047929"/>
    </source>
</evidence>
<dbReference type="SUPFAM" id="SSF55681">
    <property type="entry name" value="Class II aaRS and biotin synthetases"/>
    <property type="match status" value="1"/>
</dbReference>
<dbReference type="Gene3D" id="1.10.287.40">
    <property type="entry name" value="Serine-tRNA synthetase, tRNA binding domain"/>
    <property type="match status" value="1"/>
</dbReference>
<feature type="binding site" evidence="12">
    <location>
        <position position="384"/>
    </location>
    <ligand>
        <name>L-serine</name>
        <dbReference type="ChEBI" id="CHEBI:33384"/>
    </ligand>
</feature>
<dbReference type="NCBIfam" id="TIGR00414">
    <property type="entry name" value="serS"/>
    <property type="match status" value="1"/>
</dbReference>
<dbReference type="InterPro" id="IPR045864">
    <property type="entry name" value="aa-tRNA-synth_II/BPL/LPL"/>
</dbReference>
<dbReference type="InterPro" id="IPR033729">
    <property type="entry name" value="SerRS_core"/>
</dbReference>
<evidence type="ECO:0000313" key="19">
    <source>
        <dbReference type="Proteomes" id="UP000321464"/>
    </source>
</evidence>
<evidence type="ECO:0000256" key="16">
    <source>
        <dbReference type="SAM" id="MobiDB-lite"/>
    </source>
</evidence>
<dbReference type="PIRSF" id="PIRSF001529">
    <property type="entry name" value="Ser-tRNA-synth_IIa"/>
    <property type="match status" value="1"/>
</dbReference>
<comment type="subunit">
    <text evidence="12">Homodimer. The tRNA molecule binds across the dimer.</text>
</comment>
<dbReference type="PROSITE" id="PS50862">
    <property type="entry name" value="AA_TRNA_LIGASE_II"/>
    <property type="match status" value="1"/>
</dbReference>
<dbReference type="SUPFAM" id="SSF46589">
    <property type="entry name" value="tRNA-binding arm"/>
    <property type="match status" value="1"/>
</dbReference>
<feature type="binding site" evidence="13">
    <location>
        <position position="261"/>
    </location>
    <ligand>
        <name>L-serine</name>
        <dbReference type="ChEBI" id="CHEBI:33384"/>
    </ligand>
</feature>
<keyword evidence="9 12" id="KW-0030">Aminoacyl-tRNA synthetase</keyword>
<dbReference type="Pfam" id="PF00587">
    <property type="entry name" value="tRNA-synt_2b"/>
    <property type="match status" value="1"/>
</dbReference>
<dbReference type="InterPro" id="IPR002317">
    <property type="entry name" value="Ser-tRNA-ligase_type_1"/>
</dbReference>
<evidence type="ECO:0000256" key="1">
    <source>
        <dbReference type="ARBA" id="ARBA00004496"/>
    </source>
</evidence>
<evidence type="ECO:0000256" key="5">
    <source>
        <dbReference type="ARBA" id="ARBA00022598"/>
    </source>
</evidence>
<dbReference type="EMBL" id="BJYR01000022">
    <property type="protein sequence ID" value="GEO01453.1"/>
    <property type="molecule type" value="Genomic_DNA"/>
</dbReference>
<dbReference type="InterPro" id="IPR002314">
    <property type="entry name" value="aa-tRNA-synt_IIb"/>
</dbReference>
<dbReference type="InterPro" id="IPR006195">
    <property type="entry name" value="aa-tRNA-synth_II"/>
</dbReference>
<dbReference type="GO" id="GO:0005524">
    <property type="term" value="F:ATP binding"/>
    <property type="evidence" value="ECO:0007669"/>
    <property type="project" value="UniProtKB-UniRule"/>
</dbReference>
<keyword evidence="6 12" id="KW-0547">Nucleotide-binding</keyword>
<dbReference type="InterPro" id="IPR015866">
    <property type="entry name" value="Ser-tRNA-synth_1_N"/>
</dbReference>
<feature type="binding site" evidence="12 13">
    <location>
        <position position="284"/>
    </location>
    <ligand>
        <name>L-serine</name>
        <dbReference type="ChEBI" id="CHEBI:33384"/>
    </ligand>
</feature>
<dbReference type="EC" id="6.1.1.11" evidence="12"/>
<gene>
    <name evidence="12 18" type="primary">serS</name>
    <name evidence="18" type="ORF">NSE01_32850</name>
</gene>
<evidence type="ECO:0000256" key="3">
    <source>
        <dbReference type="ARBA" id="ARBA00010728"/>
    </source>
</evidence>
<feature type="coiled-coil region" evidence="15">
    <location>
        <begin position="37"/>
        <end position="97"/>
    </location>
</feature>
<keyword evidence="5 12" id="KW-0436">Ligase</keyword>
<dbReference type="PANTHER" id="PTHR43697">
    <property type="entry name" value="SERYL-TRNA SYNTHETASE"/>
    <property type="match status" value="1"/>
</dbReference>